<name>A0A2H0CWF1_9BACT</name>
<dbReference type="EMBL" id="PCTL01000009">
    <property type="protein sequence ID" value="PIP73720.1"/>
    <property type="molecule type" value="Genomic_DNA"/>
</dbReference>
<dbReference type="PANTHER" id="PTHR43019">
    <property type="entry name" value="SERINE ENDOPROTEASE DEGS"/>
    <property type="match status" value="1"/>
</dbReference>
<gene>
    <name evidence="1" type="ORF">COW88_01025</name>
</gene>
<dbReference type="SUPFAM" id="SSF50494">
    <property type="entry name" value="Trypsin-like serine proteases"/>
    <property type="match status" value="1"/>
</dbReference>
<accession>A0A2H0CWF1</accession>
<dbReference type="Gene3D" id="2.40.10.120">
    <property type="match status" value="1"/>
</dbReference>
<comment type="caution">
    <text evidence="1">The sequence shown here is derived from an EMBL/GenBank/DDBJ whole genome shotgun (WGS) entry which is preliminary data.</text>
</comment>
<protein>
    <recommendedName>
        <fullName evidence="3">Serine protease</fullName>
    </recommendedName>
</protein>
<dbReference type="PANTHER" id="PTHR43019:SF23">
    <property type="entry name" value="PROTEASE DO-LIKE 5, CHLOROPLASTIC"/>
    <property type="match status" value="1"/>
</dbReference>
<dbReference type="AlphaFoldDB" id="A0A2H0CWF1"/>
<dbReference type="Proteomes" id="UP000230638">
    <property type="component" value="Unassembled WGS sequence"/>
</dbReference>
<evidence type="ECO:0000313" key="1">
    <source>
        <dbReference type="EMBL" id="PIP73720.1"/>
    </source>
</evidence>
<evidence type="ECO:0000313" key="2">
    <source>
        <dbReference type="Proteomes" id="UP000230638"/>
    </source>
</evidence>
<dbReference type="InterPro" id="IPR009003">
    <property type="entry name" value="Peptidase_S1_PA"/>
</dbReference>
<organism evidence="1 2">
    <name type="scientific">Candidatus Lloydbacteria bacterium CG22_combo_CG10-13_8_21_14_all_47_15</name>
    <dbReference type="NCBI Taxonomy" id="1974635"/>
    <lineage>
        <taxon>Bacteria</taxon>
        <taxon>Candidatus Lloydiibacteriota</taxon>
    </lineage>
</organism>
<proteinExistence type="predicted"/>
<reference evidence="1 2" key="1">
    <citation type="submission" date="2017-09" db="EMBL/GenBank/DDBJ databases">
        <title>Depth-based differentiation of microbial function through sediment-hosted aquifers and enrichment of novel symbionts in the deep terrestrial subsurface.</title>
        <authorList>
            <person name="Probst A.J."/>
            <person name="Ladd B."/>
            <person name="Jarett J.K."/>
            <person name="Geller-Mcgrath D.E."/>
            <person name="Sieber C.M."/>
            <person name="Emerson J.B."/>
            <person name="Anantharaman K."/>
            <person name="Thomas B.C."/>
            <person name="Malmstrom R."/>
            <person name="Stieglmeier M."/>
            <person name="Klingl A."/>
            <person name="Woyke T."/>
            <person name="Ryan C.M."/>
            <person name="Banfield J.F."/>
        </authorList>
    </citation>
    <scope>NUCLEOTIDE SEQUENCE [LARGE SCALE GENOMIC DNA]</scope>
    <source>
        <strain evidence="1">CG22_combo_CG10-13_8_21_14_all_47_15</strain>
    </source>
</reference>
<evidence type="ECO:0008006" key="3">
    <source>
        <dbReference type="Google" id="ProtNLM"/>
    </source>
</evidence>
<sequence length="319" mass="34000">MEELTKTQTILLTLFVSFVTSIATGITTVTLMDQAPPAITQTLNRVVERTVEKVIQPASVVTKEIKVVVKEEDAIVAAFERNRSSVVRVETAPYDGEETGKVLGLGVIVSADGIVAIDKNLVVPDGFYRIGINGEVLGARAVFSSDTHPLAYLFLESLETKASDTLGTTKDNALFDTVKRAVGIQAKNSFQSVSFGASQKVKPGQTAITIGGVYGDTLMTGIISRVAYNAAPVATTTDDGLKEESGTAEHDRRLSAIYTDISLAAYDMSAPLLNVDGNVVGIFVLQKQGGYAVPSDIIKEELARISLRQDAQAKDVDAN</sequence>